<dbReference type="InterPro" id="IPR035963">
    <property type="entry name" value="FERM_2"/>
</dbReference>
<feature type="compositionally biased region" description="Basic and acidic residues" evidence="5">
    <location>
        <begin position="761"/>
        <end position="770"/>
    </location>
</feature>
<sequence length="1203" mass="135458">MSTKSRKKVGFAEDVKSEDRESRSRGRTKFRERRSKSQDVKSNRSSSLSKKRDHSLISLVRTGSRASVRSLVKLFENVGGMNEGRKSQVVLPDERRLDLLIQPKLTSRDLLDLVASHFKLKEKEYFGLCYQDESGHQNWLNLDKRVLEHDFARRAGSLVLIFAVRFYVESIASLRDIQTVEVFFLNAKQAIFKGQIECDSETVFELAAYVLQVTHGDYTSDENAKNDLKKLPVIPTYILREHPSIQYCEDKVISYYKKIAGSTRGLAIVNYLTIVESLPTYGTHYYEVKDKKDHPWWLGLSYKGIAVYDKTDKTTPRKVFNWKQLENLYYRDKKFSIEVHDTKRVVHTLSSFNLYEDAIREPLDECDELSDAITDPTTQVSVSRRTFGPGNVIVHAWFGASPQLTKCIWCMAVAQHQFYLDRKHSKSSLPQARSVSEIAAELSRSTSSLQGSLGSDSISRSGSSASLPSLTTSRFDLNCDPSVEAVKAQREMYTALKARKEALEEAVNKKLEELKQLCIQEGELTGCLPLDYPQQPGQPLPTIRKRVGTAFSLASKVSDNQTDDALSNLTLEFELQKQITNAAKKLSMDKSVSKYVRKQRRQSFHRAQAKLKEMEKKLSESKGDKGHFLPSGVPSLDGSNSSLQDTTSPELPPRRRIDPSGESGPRQITIFRSATARELSPTSPPPLSPTLSSPQLNTLNQTNTYRNQIFPPPLSSRSASSGSNMSSQSEYENVKRYEKGSQDSGFSSNNNMYNLNTQRTSHYESTDEIKTPTNPEFSENVSTAGYGKSDFTHKYEDYRKPPGHYGSLERNIRRPDRWSYRDRQLSDSDSQVMTDLEPSKFGSKRNSQSEYDLVSTRSSVVEVPVRHEETGTPKHHRHKSAPWEDSAVTEPSPIIRSPDQQDNSFENHCYSPRLHEGSFFGGKGPNSVSDQSFYPGRSDSPHYTKQSNAVVTVTKIQPHRNVEVVSKPFEMSDFYKYSEKMRRQRYIEQYQQQLMGGSRCSSPSQQSTDSGGEASFSGSNSSFANPPSSSLHTSPSHSLSSISCRPGQGSPAARRGSPFMSHKREIDQSYDSPPQGSSRFEAVKEHSSHVQYTMQTPSGARVYKSVQTKHTHYQPLTPQKCDPLKRNQASTPRTHNRHNKTPVERGGGLKPAPASVSRDPRQSPNVSMDASFAFCKDSVADDFGEEMMAWIDKEGTAQNPSFV</sequence>
<dbReference type="InterPro" id="IPR018980">
    <property type="entry name" value="FERM_PH-like_C"/>
</dbReference>
<keyword evidence="2" id="KW-0963">Cytoplasm</keyword>
<dbReference type="InterPro" id="IPR029071">
    <property type="entry name" value="Ubiquitin-like_domsf"/>
</dbReference>
<dbReference type="GO" id="GO:0090162">
    <property type="term" value="P:establishment of epithelial cell polarity"/>
    <property type="evidence" value="ECO:0007669"/>
    <property type="project" value="InterPro"/>
</dbReference>
<name>A0A8B8BGE4_CRAVI</name>
<feature type="compositionally biased region" description="Basic and acidic residues" evidence="5">
    <location>
        <begin position="611"/>
        <end position="627"/>
    </location>
</feature>
<dbReference type="SUPFAM" id="SSF47031">
    <property type="entry name" value="Second domain of FERM"/>
    <property type="match status" value="1"/>
</dbReference>
<dbReference type="FunFam" id="3.10.20.90:FF:000019">
    <property type="entry name" value="FERM domain containing 4A"/>
    <property type="match status" value="1"/>
</dbReference>
<dbReference type="Pfam" id="PF11819">
    <property type="entry name" value="CUPID"/>
    <property type="match status" value="1"/>
</dbReference>
<keyword evidence="3 4" id="KW-0175">Coiled coil</keyword>
<feature type="compositionally biased region" description="Polar residues" evidence="5">
    <location>
        <begin position="771"/>
        <end position="783"/>
    </location>
</feature>
<feature type="region of interest" description="Disordered" evidence="5">
    <location>
        <begin position="819"/>
        <end position="946"/>
    </location>
</feature>
<feature type="compositionally biased region" description="Basic and acidic residues" evidence="5">
    <location>
        <begin position="732"/>
        <end position="741"/>
    </location>
</feature>
<comment type="subcellular location">
    <subcellularLocation>
        <location evidence="1">Cytoplasm</location>
    </subcellularLocation>
</comment>
<protein>
    <submittedName>
        <fullName evidence="8">FERM domain-containing protein 4A-like isoform X1</fullName>
    </submittedName>
</protein>
<dbReference type="SUPFAM" id="SSF50729">
    <property type="entry name" value="PH domain-like"/>
    <property type="match status" value="1"/>
</dbReference>
<dbReference type="GO" id="GO:0005737">
    <property type="term" value="C:cytoplasm"/>
    <property type="evidence" value="ECO:0007669"/>
    <property type="project" value="UniProtKB-SubCell"/>
</dbReference>
<feature type="compositionally biased region" description="Low complexity" evidence="5">
    <location>
        <begin position="451"/>
        <end position="467"/>
    </location>
</feature>
<dbReference type="CDD" id="cd17103">
    <property type="entry name" value="FERM_F1_FRMD4"/>
    <property type="match status" value="1"/>
</dbReference>
<accession>A0A8B8BGE4</accession>
<dbReference type="PRINTS" id="PR00935">
    <property type="entry name" value="BAND41"/>
</dbReference>
<dbReference type="PROSITE" id="PS00660">
    <property type="entry name" value="FERM_1"/>
    <property type="match status" value="1"/>
</dbReference>
<evidence type="ECO:0000256" key="3">
    <source>
        <dbReference type="ARBA" id="ARBA00023054"/>
    </source>
</evidence>
<feature type="compositionally biased region" description="Basic residues" evidence="5">
    <location>
        <begin position="25"/>
        <end position="34"/>
    </location>
</feature>
<feature type="domain" description="FERM" evidence="6">
    <location>
        <begin position="85"/>
        <end position="384"/>
    </location>
</feature>
<dbReference type="RefSeq" id="XP_022302435.1">
    <property type="nucleotide sequence ID" value="XM_022446727.1"/>
</dbReference>
<dbReference type="InterPro" id="IPR018979">
    <property type="entry name" value="FERM_N"/>
</dbReference>
<organism evidence="7 8">
    <name type="scientific">Crassostrea virginica</name>
    <name type="common">Eastern oyster</name>
    <dbReference type="NCBI Taxonomy" id="6565"/>
    <lineage>
        <taxon>Eukaryota</taxon>
        <taxon>Metazoa</taxon>
        <taxon>Spiralia</taxon>
        <taxon>Lophotrochozoa</taxon>
        <taxon>Mollusca</taxon>
        <taxon>Bivalvia</taxon>
        <taxon>Autobranchia</taxon>
        <taxon>Pteriomorphia</taxon>
        <taxon>Ostreida</taxon>
        <taxon>Ostreoidea</taxon>
        <taxon>Ostreidae</taxon>
        <taxon>Crassostrea</taxon>
    </lineage>
</organism>
<dbReference type="CDD" id="cd13191">
    <property type="entry name" value="FERM_C_FRMD4A_FRMD4B"/>
    <property type="match status" value="1"/>
</dbReference>
<dbReference type="PROSITE" id="PS50057">
    <property type="entry name" value="FERM_3"/>
    <property type="match status" value="1"/>
</dbReference>
<feature type="region of interest" description="Disordered" evidence="5">
    <location>
        <begin position="611"/>
        <end position="785"/>
    </location>
</feature>
<dbReference type="Proteomes" id="UP000694844">
    <property type="component" value="Chromosome 8"/>
</dbReference>
<dbReference type="PRINTS" id="PR00661">
    <property type="entry name" value="ERMFAMILY"/>
</dbReference>
<dbReference type="CDD" id="cd14473">
    <property type="entry name" value="FERM_B-lobe"/>
    <property type="match status" value="1"/>
</dbReference>
<feature type="compositionally biased region" description="Polar residues" evidence="5">
    <location>
        <begin position="637"/>
        <end position="649"/>
    </location>
</feature>
<feature type="region of interest" description="Disordered" evidence="5">
    <location>
        <begin position="448"/>
        <end position="467"/>
    </location>
</feature>
<dbReference type="PANTHER" id="PTHR46079:SF2">
    <property type="entry name" value="FERM DOMAIN-CONTAINING PROTEIN"/>
    <property type="match status" value="1"/>
</dbReference>
<dbReference type="SMART" id="SM01196">
    <property type="entry name" value="FERM_C"/>
    <property type="match status" value="1"/>
</dbReference>
<evidence type="ECO:0000259" key="6">
    <source>
        <dbReference type="PROSITE" id="PS50057"/>
    </source>
</evidence>
<dbReference type="Gene3D" id="3.10.20.90">
    <property type="entry name" value="Phosphatidylinositol 3-kinase Catalytic Subunit, Chain A, domain 1"/>
    <property type="match status" value="1"/>
</dbReference>
<feature type="region of interest" description="Disordered" evidence="5">
    <location>
        <begin position="992"/>
        <end position="1098"/>
    </location>
</feature>
<dbReference type="InterPro" id="IPR011993">
    <property type="entry name" value="PH-like_dom_sf"/>
</dbReference>
<dbReference type="InterPro" id="IPR019749">
    <property type="entry name" value="Band_41_domain"/>
</dbReference>
<dbReference type="Pfam" id="PF00373">
    <property type="entry name" value="FERM_M"/>
    <property type="match status" value="1"/>
</dbReference>
<evidence type="ECO:0000256" key="2">
    <source>
        <dbReference type="ARBA" id="ARBA00022490"/>
    </source>
</evidence>
<feature type="compositionally biased region" description="Polar residues" evidence="5">
    <location>
        <begin position="742"/>
        <end position="760"/>
    </location>
</feature>
<feature type="compositionally biased region" description="Polar residues" evidence="5">
    <location>
        <begin position="999"/>
        <end position="1009"/>
    </location>
</feature>
<dbReference type="Pfam" id="PF09380">
    <property type="entry name" value="FERM_C"/>
    <property type="match status" value="1"/>
</dbReference>
<feature type="region of interest" description="Disordered" evidence="5">
    <location>
        <begin position="1"/>
        <end position="50"/>
    </location>
</feature>
<keyword evidence="7" id="KW-1185">Reference proteome</keyword>
<evidence type="ECO:0000313" key="7">
    <source>
        <dbReference type="Proteomes" id="UP000694844"/>
    </source>
</evidence>
<dbReference type="Pfam" id="PF09379">
    <property type="entry name" value="FERM_N"/>
    <property type="match status" value="1"/>
</dbReference>
<dbReference type="AlphaFoldDB" id="A0A8B8BGE4"/>
<dbReference type="InterPro" id="IPR041785">
    <property type="entry name" value="FRMD4A/B_FERM_C"/>
</dbReference>
<feature type="region of interest" description="Disordered" evidence="5">
    <location>
        <begin position="1112"/>
        <end position="1168"/>
    </location>
</feature>
<dbReference type="Gene3D" id="2.30.29.30">
    <property type="entry name" value="Pleckstrin-homology domain (PH domain)/Phosphotyrosine-binding domain (PTB)"/>
    <property type="match status" value="1"/>
</dbReference>
<dbReference type="Gene3D" id="1.20.80.10">
    <property type="match status" value="1"/>
</dbReference>
<dbReference type="InterPro" id="IPR047176">
    <property type="entry name" value="FRMD4A/B"/>
</dbReference>
<feature type="compositionally biased region" description="Low complexity" evidence="5">
    <location>
        <begin position="715"/>
        <end position="729"/>
    </location>
</feature>
<dbReference type="GO" id="GO:0008092">
    <property type="term" value="F:cytoskeletal protein binding"/>
    <property type="evidence" value="ECO:0007669"/>
    <property type="project" value="InterPro"/>
</dbReference>
<dbReference type="InterPro" id="IPR014352">
    <property type="entry name" value="FERM/acyl-CoA-bd_prot_sf"/>
</dbReference>
<dbReference type="GeneID" id="111110297"/>
<evidence type="ECO:0000313" key="8">
    <source>
        <dbReference type="RefSeq" id="XP_022302435.1"/>
    </source>
</evidence>
<dbReference type="KEGG" id="cvn:111110297"/>
<dbReference type="SMART" id="SM00295">
    <property type="entry name" value="B41"/>
    <property type="match status" value="1"/>
</dbReference>
<feature type="compositionally biased region" description="Basic and acidic residues" evidence="5">
    <location>
        <begin position="10"/>
        <end position="24"/>
    </location>
</feature>
<dbReference type="InterPro" id="IPR019747">
    <property type="entry name" value="FERM_CS"/>
</dbReference>
<reference evidence="8" key="1">
    <citation type="submission" date="2025-08" db="UniProtKB">
        <authorList>
            <consortium name="RefSeq"/>
        </authorList>
    </citation>
    <scope>IDENTIFICATION</scope>
    <source>
        <tissue evidence="8">Whole sample</tissue>
    </source>
</reference>
<feature type="compositionally biased region" description="Polar residues" evidence="5">
    <location>
        <begin position="844"/>
        <end position="859"/>
    </location>
</feature>
<dbReference type="OrthoDB" id="10063592at2759"/>
<feature type="coiled-coil region" evidence="4">
    <location>
        <begin position="486"/>
        <end position="520"/>
    </location>
</feature>
<feature type="compositionally biased region" description="Polar residues" evidence="5">
    <location>
        <begin position="1089"/>
        <end position="1098"/>
    </location>
</feature>
<dbReference type="GO" id="GO:0005923">
    <property type="term" value="C:bicellular tight junction"/>
    <property type="evidence" value="ECO:0007669"/>
    <property type="project" value="TreeGrafter"/>
</dbReference>
<proteinExistence type="predicted"/>
<dbReference type="FunFam" id="1.20.80.10:FF:000008">
    <property type="entry name" value="FERM domain containing 4A"/>
    <property type="match status" value="1"/>
</dbReference>
<evidence type="ECO:0000256" key="5">
    <source>
        <dbReference type="SAM" id="MobiDB-lite"/>
    </source>
</evidence>
<feature type="compositionally biased region" description="Low complexity" evidence="5">
    <location>
        <begin position="689"/>
        <end position="699"/>
    </location>
</feature>
<dbReference type="InterPro" id="IPR019748">
    <property type="entry name" value="FERM_central"/>
</dbReference>
<dbReference type="GO" id="GO:0005912">
    <property type="term" value="C:adherens junction"/>
    <property type="evidence" value="ECO:0007669"/>
    <property type="project" value="TreeGrafter"/>
</dbReference>
<evidence type="ECO:0000256" key="1">
    <source>
        <dbReference type="ARBA" id="ARBA00004496"/>
    </source>
</evidence>
<evidence type="ECO:0000256" key="4">
    <source>
        <dbReference type="SAM" id="Coils"/>
    </source>
</evidence>
<feature type="compositionally biased region" description="Low complexity" evidence="5">
    <location>
        <begin position="1010"/>
        <end position="1043"/>
    </location>
</feature>
<gene>
    <name evidence="8" type="primary">LOC111110297</name>
</gene>
<dbReference type="InterPro" id="IPR021774">
    <property type="entry name" value="CUPID"/>
</dbReference>
<dbReference type="InterPro" id="IPR000798">
    <property type="entry name" value="Ez/rad/moesin-like"/>
</dbReference>
<dbReference type="PANTHER" id="PTHR46079">
    <property type="entry name" value="FERM DOMAIN-CONTAINING PROTEIN 4"/>
    <property type="match status" value="1"/>
</dbReference>
<dbReference type="InterPro" id="IPR000299">
    <property type="entry name" value="FERM_domain"/>
</dbReference>
<dbReference type="SUPFAM" id="SSF54236">
    <property type="entry name" value="Ubiquitin-like"/>
    <property type="match status" value="1"/>
</dbReference>
<feature type="compositionally biased region" description="Polar residues" evidence="5">
    <location>
        <begin position="1069"/>
        <end position="1078"/>
    </location>
</feature>